<gene>
    <name evidence="1" type="ORF">DWX31_15880</name>
</gene>
<proteinExistence type="predicted"/>
<reference evidence="1 2" key="1">
    <citation type="submission" date="2018-08" db="EMBL/GenBank/DDBJ databases">
        <title>A genome reference for cultivated species of the human gut microbiota.</title>
        <authorList>
            <person name="Zou Y."/>
            <person name="Xue W."/>
            <person name="Luo G."/>
        </authorList>
    </citation>
    <scope>NUCLEOTIDE SEQUENCE [LARGE SCALE GENOMIC DNA]</scope>
    <source>
        <strain evidence="1 2">AF19-13AC</strain>
    </source>
</reference>
<name>A0A3E3DJR1_9FIRM</name>
<dbReference type="Proteomes" id="UP000261023">
    <property type="component" value="Unassembled WGS sequence"/>
</dbReference>
<evidence type="ECO:0000313" key="2">
    <source>
        <dbReference type="Proteomes" id="UP000261023"/>
    </source>
</evidence>
<accession>A0A3E3DJR1</accession>
<protein>
    <submittedName>
        <fullName evidence="1">Uncharacterized protein</fullName>
    </submittedName>
</protein>
<dbReference type="AlphaFoldDB" id="A0A3E3DJR1"/>
<sequence length="64" mass="7687">MKASEFSFKKGLYQLNPQPNFNFQLNRVIMWDGGRLEEFLCVYLYTEKSPAFRYTDTRKGEIRL</sequence>
<dbReference type="OrthoDB" id="9812921at2"/>
<organism evidence="1 2">
    <name type="scientific">Hungatella hathewayi</name>
    <dbReference type="NCBI Taxonomy" id="154046"/>
    <lineage>
        <taxon>Bacteria</taxon>
        <taxon>Bacillati</taxon>
        <taxon>Bacillota</taxon>
        <taxon>Clostridia</taxon>
        <taxon>Lachnospirales</taxon>
        <taxon>Lachnospiraceae</taxon>
        <taxon>Hungatella</taxon>
    </lineage>
</organism>
<dbReference type="EMBL" id="QTJW01000010">
    <property type="protein sequence ID" value="RGD69534.1"/>
    <property type="molecule type" value="Genomic_DNA"/>
</dbReference>
<evidence type="ECO:0000313" key="1">
    <source>
        <dbReference type="EMBL" id="RGD69534.1"/>
    </source>
</evidence>
<comment type="caution">
    <text evidence="1">The sequence shown here is derived from an EMBL/GenBank/DDBJ whole genome shotgun (WGS) entry which is preliminary data.</text>
</comment>